<dbReference type="GO" id="GO:0004827">
    <property type="term" value="F:proline-tRNA ligase activity"/>
    <property type="evidence" value="ECO:0007669"/>
    <property type="project" value="InterPro"/>
</dbReference>
<organism evidence="1 2">
    <name type="scientific">Mohoua ochrocephala</name>
    <dbReference type="NCBI Taxonomy" id="874463"/>
    <lineage>
        <taxon>Eukaryota</taxon>
        <taxon>Metazoa</taxon>
        <taxon>Chordata</taxon>
        <taxon>Craniata</taxon>
        <taxon>Vertebrata</taxon>
        <taxon>Euteleostomi</taxon>
        <taxon>Archelosauria</taxon>
        <taxon>Archosauria</taxon>
        <taxon>Dinosauria</taxon>
        <taxon>Saurischia</taxon>
        <taxon>Theropoda</taxon>
        <taxon>Coelurosauria</taxon>
        <taxon>Aves</taxon>
        <taxon>Neognathae</taxon>
        <taxon>Neoaves</taxon>
        <taxon>Telluraves</taxon>
        <taxon>Australaves</taxon>
        <taxon>Passeriformes</taxon>
        <taxon>Meliphagoidea</taxon>
        <taxon>Acanthizidae</taxon>
        <taxon>Mohoua</taxon>
    </lineage>
</organism>
<evidence type="ECO:0000313" key="1">
    <source>
        <dbReference type="EMBL" id="NXA67835.1"/>
    </source>
</evidence>
<protein>
    <submittedName>
        <fullName evidence="1">SYEP ligase</fullName>
    </submittedName>
</protein>
<feature type="non-terminal residue" evidence="1">
    <location>
        <position position="1"/>
    </location>
</feature>
<feature type="non-terminal residue" evidence="1">
    <location>
        <position position="80"/>
    </location>
</feature>
<keyword evidence="2" id="KW-1185">Reference proteome</keyword>
<dbReference type="Gene3D" id="3.30.930.10">
    <property type="entry name" value="Bira Bifunctional Protein, Domain 2"/>
    <property type="match status" value="1"/>
</dbReference>
<dbReference type="InterPro" id="IPR045864">
    <property type="entry name" value="aa-tRNA-synth_II/BPL/LPL"/>
</dbReference>
<dbReference type="GO" id="GO:0005524">
    <property type="term" value="F:ATP binding"/>
    <property type="evidence" value="ECO:0007669"/>
    <property type="project" value="InterPro"/>
</dbReference>
<dbReference type="GO" id="GO:0006433">
    <property type="term" value="P:prolyl-tRNA aminoacylation"/>
    <property type="evidence" value="ECO:0007669"/>
    <property type="project" value="InterPro"/>
</dbReference>
<comment type="caution">
    <text evidence="1">The sequence shown here is derived from an EMBL/GenBank/DDBJ whole genome shotgun (WGS) entry which is preliminary data.</text>
</comment>
<dbReference type="InterPro" id="IPR004499">
    <property type="entry name" value="Pro-tRNA-ligase_IIa_arc-type"/>
</dbReference>
<evidence type="ECO:0000313" key="2">
    <source>
        <dbReference type="Proteomes" id="UP000586926"/>
    </source>
</evidence>
<keyword evidence="1" id="KW-0436">Ligase</keyword>
<gene>
    <name evidence="1" type="primary">Eprs_1</name>
    <name evidence="1" type="ORF">MOHOCH_R01227</name>
</gene>
<sequence>VAWVTRSGKTELAEPIAIRPTSETVMYPSYAKWVQSHRDLPIKLNQWCSVVVCPFLRTREFLWQEGHTAFATYEEAAEEV</sequence>
<dbReference type="GO" id="GO:0005737">
    <property type="term" value="C:cytoplasm"/>
    <property type="evidence" value="ECO:0007669"/>
    <property type="project" value="InterPro"/>
</dbReference>
<dbReference type="PANTHER" id="PTHR43382">
    <property type="entry name" value="PROLYL-TRNA SYNTHETASE"/>
    <property type="match status" value="1"/>
</dbReference>
<dbReference type="AlphaFoldDB" id="A0A7K7XQE8"/>
<dbReference type="GO" id="GO:0017101">
    <property type="term" value="C:aminoacyl-tRNA synthetase multienzyme complex"/>
    <property type="evidence" value="ECO:0007669"/>
    <property type="project" value="TreeGrafter"/>
</dbReference>
<reference evidence="1 2" key="1">
    <citation type="submission" date="2019-09" db="EMBL/GenBank/DDBJ databases">
        <title>Bird 10,000 Genomes (B10K) Project - Family phase.</title>
        <authorList>
            <person name="Zhang G."/>
        </authorList>
    </citation>
    <scope>NUCLEOTIDE SEQUENCE [LARGE SCALE GENOMIC DNA]</scope>
    <source>
        <strain evidence="1">B10K-DU-030-22</strain>
        <tissue evidence="1">Blood</tissue>
    </source>
</reference>
<proteinExistence type="predicted"/>
<dbReference type="SUPFAM" id="SSF55681">
    <property type="entry name" value="Class II aaRS and biotin synthetases"/>
    <property type="match status" value="1"/>
</dbReference>
<accession>A0A7K7XQE8</accession>
<dbReference type="Proteomes" id="UP000586926">
    <property type="component" value="Unassembled WGS sequence"/>
</dbReference>
<name>A0A7K7XQE8_9PASS</name>
<dbReference type="PANTHER" id="PTHR43382:SF2">
    <property type="entry name" value="BIFUNCTIONAL GLUTAMATE_PROLINE--TRNA LIGASE"/>
    <property type="match status" value="1"/>
</dbReference>
<dbReference type="EMBL" id="VZTA01022708">
    <property type="protein sequence ID" value="NXA67835.1"/>
    <property type="molecule type" value="Genomic_DNA"/>
</dbReference>